<protein>
    <recommendedName>
        <fullName evidence="6">Histidine kinase domain-containing protein</fullName>
    </recommendedName>
</protein>
<dbReference type="SUPFAM" id="SSF63829">
    <property type="entry name" value="Calcium-dependent phosphotriesterase"/>
    <property type="match status" value="3"/>
</dbReference>
<dbReference type="PANTHER" id="PTHR24421">
    <property type="entry name" value="NITRATE/NITRITE SENSOR PROTEIN NARX-RELATED"/>
    <property type="match status" value="1"/>
</dbReference>
<keyword evidence="1" id="KW-0808">Transferase</keyword>
<dbReference type="RefSeq" id="WP_186741612.1">
    <property type="nucleotide sequence ID" value="NZ_CP060394.1"/>
</dbReference>
<keyword evidence="4" id="KW-0472">Membrane</keyword>
<reference evidence="7 8" key="1">
    <citation type="submission" date="2020-08" db="EMBL/GenBank/DDBJ databases">
        <title>Edaphobacter telluris sp. nov. and Acidobacterium dinghuensis sp. nov., two acidobacteria isolated from forest soil.</title>
        <authorList>
            <person name="Fu J."/>
            <person name="Qiu L."/>
        </authorList>
    </citation>
    <scope>NUCLEOTIDE SEQUENCE [LARGE SCALE GENOMIC DNA]</scope>
    <source>
        <strain evidence="7">4Y35</strain>
    </source>
</reference>
<feature type="chain" id="PRO_5028899731" description="Histidine kinase domain-containing protein" evidence="5">
    <location>
        <begin position="25"/>
        <end position="1018"/>
    </location>
</feature>
<dbReference type="InterPro" id="IPR003594">
    <property type="entry name" value="HATPase_dom"/>
</dbReference>
<dbReference type="Pfam" id="PF07494">
    <property type="entry name" value="Reg_prop"/>
    <property type="match status" value="8"/>
</dbReference>
<dbReference type="InterPro" id="IPR011110">
    <property type="entry name" value="Reg_prop"/>
</dbReference>
<dbReference type="InterPro" id="IPR013783">
    <property type="entry name" value="Ig-like_fold"/>
</dbReference>
<dbReference type="PROSITE" id="PS50109">
    <property type="entry name" value="HIS_KIN"/>
    <property type="match status" value="1"/>
</dbReference>
<feature type="transmembrane region" description="Helical" evidence="4">
    <location>
        <begin position="784"/>
        <end position="802"/>
    </location>
</feature>
<dbReference type="InterPro" id="IPR015943">
    <property type="entry name" value="WD40/YVTN_repeat-like_dom_sf"/>
</dbReference>
<dbReference type="InterPro" id="IPR011712">
    <property type="entry name" value="Sig_transdc_His_kin_sub3_dim/P"/>
</dbReference>
<evidence type="ECO:0000259" key="6">
    <source>
        <dbReference type="PROSITE" id="PS50109"/>
    </source>
</evidence>
<sequence>MLIRRHLWGLCVAGLLLASRDSVALDPHYPLQHYGYQSWQTDDGLPQNTVHAVLQTRDGYIWLATEAGLVRFDGAQFTVFDRKNTPQLGSDMIYGLFQDEQGALWISTAGGLTRFENGEFKLFSANDGLPANAIWSVYQGRDGSLWVLTNAGLGKLVSGHFQPAVFPQGLSAASTIVEMLDGSLWVNSGNSVLRVDSSGASVVTVIAGGEQIQALASDGHGGIWAGSRSGLRVISSHGTQNTFHLPTGLGSDITCLLGASDGHLWIGTSNGLGEFDGKATRVITTRDGLPGNRITNLFEDRENAIWAATDRGVGRIAKGDVSGLNSKEGLSSSLVLALYEDREGSLWLGTESGGVSILRDRKFTTYTTQDGLTDDLVRSVFQDGKGTLLVGTNSGGVDRYEGGRFASLSTANALSSNVALALTDDAGGNLWVGTPDGLNRINGSRSAVFTSADGLADDFVRSLYTDRNGAVWIGTRHGLSRYENGEFTSYAATDGLGSDLVGVVLEDRDNSYWIGTLGGLTHFANGSFTNFTSAQGLSSNVITSLQLDPDGTLWIGTNGGGLNARVNGKFVNFLPAKALPQDIFGILDDDRGNLWLGSSKGIFRVSKAQLIAMASANAGAISPDVYGTADGMRISECSSGGHPAAWRAKDGTLWFATLRGVTTVDPAHMPVNQVRPLAVIEQVLVDDASSPMTRDFEIGPGHTRLAFQYAGLSFVAPQKVRFRYKLDGLDKDWVDAGTRRIAYYTNIPPGRHTFHVMACNNDGIWSEEDAAFNFRLLPHFYQTYWFYLLLVASVSLLGYAAYRWRVRTVESQFSAVLAERSRIAREIHDTLAQGFVAVSVQLEVVARLLATSTDAAREHLEQARTMTRDCLAEARSSIWNLRSQVSAQNDLASALTQAAERITANSHVKARVKVSGTFRPIDSRIEAELLRIGQEAITNVVRHAEAQHADITLLFQDKLLRMTVKDDGRGFEREPKEQMQNGHFGLTGMRERAEQIGARITVKSERDQGTEIQVEVAI</sequence>
<dbReference type="SUPFAM" id="SSF55874">
    <property type="entry name" value="ATPase domain of HSP90 chaperone/DNA topoisomerase II/histidine kinase"/>
    <property type="match status" value="1"/>
</dbReference>
<keyword evidence="4" id="KW-1133">Transmembrane helix</keyword>
<dbReference type="AlphaFoldDB" id="A0A7G8BF64"/>
<proteinExistence type="predicted"/>
<dbReference type="CDD" id="cd16917">
    <property type="entry name" value="HATPase_UhpB-NarQ-NarX-like"/>
    <property type="match status" value="1"/>
</dbReference>
<evidence type="ECO:0000313" key="7">
    <source>
        <dbReference type="EMBL" id="QNI31184.1"/>
    </source>
</evidence>
<dbReference type="InterPro" id="IPR050482">
    <property type="entry name" value="Sensor_HK_TwoCompSys"/>
</dbReference>
<feature type="signal peptide" evidence="5">
    <location>
        <begin position="1"/>
        <end position="24"/>
    </location>
</feature>
<keyword evidence="4" id="KW-0812">Transmembrane</keyword>
<dbReference type="Gene3D" id="2.130.10.10">
    <property type="entry name" value="YVTN repeat-like/Quinoprotein amine dehydrogenase"/>
    <property type="match status" value="3"/>
</dbReference>
<dbReference type="Pfam" id="PF07730">
    <property type="entry name" value="HisKA_3"/>
    <property type="match status" value="1"/>
</dbReference>
<keyword evidence="8" id="KW-1185">Reference proteome</keyword>
<name>A0A7G8BF64_9BACT</name>
<evidence type="ECO:0000256" key="5">
    <source>
        <dbReference type="SAM" id="SignalP"/>
    </source>
</evidence>
<keyword evidence="3" id="KW-0902">Two-component regulatory system</keyword>
<dbReference type="Gene3D" id="2.60.40.10">
    <property type="entry name" value="Immunoglobulins"/>
    <property type="match status" value="1"/>
</dbReference>
<evidence type="ECO:0000313" key="8">
    <source>
        <dbReference type="Proteomes" id="UP000515312"/>
    </source>
</evidence>
<keyword evidence="2" id="KW-0418">Kinase</keyword>
<dbReference type="EMBL" id="CP060394">
    <property type="protein sequence ID" value="QNI31184.1"/>
    <property type="molecule type" value="Genomic_DNA"/>
</dbReference>
<dbReference type="Proteomes" id="UP000515312">
    <property type="component" value="Chromosome"/>
</dbReference>
<dbReference type="Pfam" id="PF07495">
    <property type="entry name" value="Y_Y_Y"/>
    <property type="match status" value="1"/>
</dbReference>
<keyword evidence="5" id="KW-0732">Signal</keyword>
<gene>
    <name evidence="7" type="ORF">H7849_19100</name>
</gene>
<accession>A0A7G8BF64</accession>
<dbReference type="InterPro" id="IPR036890">
    <property type="entry name" value="HATPase_C_sf"/>
</dbReference>
<dbReference type="GO" id="GO:0016020">
    <property type="term" value="C:membrane"/>
    <property type="evidence" value="ECO:0007669"/>
    <property type="project" value="InterPro"/>
</dbReference>
<feature type="domain" description="Histidine kinase" evidence="6">
    <location>
        <begin position="928"/>
        <end position="1018"/>
    </location>
</feature>
<organism evidence="7 8">
    <name type="scientific">Alloacidobacterium dinghuense</name>
    <dbReference type="NCBI Taxonomy" id="2763107"/>
    <lineage>
        <taxon>Bacteria</taxon>
        <taxon>Pseudomonadati</taxon>
        <taxon>Acidobacteriota</taxon>
        <taxon>Terriglobia</taxon>
        <taxon>Terriglobales</taxon>
        <taxon>Acidobacteriaceae</taxon>
        <taxon>Alloacidobacterium</taxon>
    </lineage>
</organism>
<dbReference type="KEGG" id="adin:H7849_19100"/>
<dbReference type="InterPro" id="IPR011123">
    <property type="entry name" value="Y_Y_Y"/>
</dbReference>
<dbReference type="GO" id="GO:0046983">
    <property type="term" value="F:protein dimerization activity"/>
    <property type="evidence" value="ECO:0007669"/>
    <property type="project" value="InterPro"/>
</dbReference>
<evidence type="ECO:0000256" key="2">
    <source>
        <dbReference type="ARBA" id="ARBA00022777"/>
    </source>
</evidence>
<dbReference type="Gene3D" id="1.20.5.1930">
    <property type="match status" value="1"/>
</dbReference>
<evidence type="ECO:0000256" key="4">
    <source>
        <dbReference type="SAM" id="Phobius"/>
    </source>
</evidence>
<evidence type="ECO:0000256" key="1">
    <source>
        <dbReference type="ARBA" id="ARBA00022679"/>
    </source>
</evidence>
<dbReference type="GO" id="GO:0000155">
    <property type="term" value="F:phosphorelay sensor kinase activity"/>
    <property type="evidence" value="ECO:0007669"/>
    <property type="project" value="InterPro"/>
</dbReference>
<dbReference type="InterPro" id="IPR005467">
    <property type="entry name" value="His_kinase_dom"/>
</dbReference>
<dbReference type="PANTHER" id="PTHR24421:SF62">
    <property type="entry name" value="SENSORY TRANSDUCTION HISTIDINE KINASE"/>
    <property type="match status" value="1"/>
</dbReference>
<evidence type="ECO:0000256" key="3">
    <source>
        <dbReference type="ARBA" id="ARBA00023012"/>
    </source>
</evidence>
<dbReference type="Gene3D" id="3.30.565.10">
    <property type="entry name" value="Histidine kinase-like ATPase, C-terminal domain"/>
    <property type="match status" value="1"/>
</dbReference>
<dbReference type="Pfam" id="PF02518">
    <property type="entry name" value="HATPase_c"/>
    <property type="match status" value="1"/>
</dbReference>